<dbReference type="InterPro" id="IPR029044">
    <property type="entry name" value="Nucleotide-diphossugar_trans"/>
</dbReference>
<dbReference type="InterPro" id="IPR025877">
    <property type="entry name" value="MobA-like_NTP_Trfase"/>
</dbReference>
<protein>
    <recommendedName>
        <fullName evidence="2">MobA-like NTP transferase domain-containing protein</fullName>
    </recommendedName>
</protein>
<name>A0A1E8FIM1_9ALTE</name>
<evidence type="ECO:0000256" key="1">
    <source>
        <dbReference type="ARBA" id="ARBA00022842"/>
    </source>
</evidence>
<dbReference type="Proteomes" id="UP000176037">
    <property type="component" value="Unassembled WGS sequence"/>
</dbReference>
<dbReference type="STRING" id="1856405.BFC17_17430"/>
<accession>A0A1E8FIM1</accession>
<evidence type="ECO:0000259" key="2">
    <source>
        <dbReference type="Pfam" id="PF12804"/>
    </source>
</evidence>
<proteinExistence type="predicted"/>
<dbReference type="AlphaFoldDB" id="A0A1E8FIM1"/>
<evidence type="ECO:0000313" key="4">
    <source>
        <dbReference type="Proteomes" id="UP000176037"/>
    </source>
</evidence>
<dbReference type="OrthoDB" id="5298023at2"/>
<dbReference type="CDD" id="cd04182">
    <property type="entry name" value="GT_2_like_f"/>
    <property type="match status" value="1"/>
</dbReference>
<dbReference type="GO" id="GO:0016779">
    <property type="term" value="F:nucleotidyltransferase activity"/>
    <property type="evidence" value="ECO:0007669"/>
    <property type="project" value="UniProtKB-ARBA"/>
</dbReference>
<keyword evidence="1" id="KW-0460">Magnesium</keyword>
<dbReference type="PANTHER" id="PTHR43777:SF1">
    <property type="entry name" value="MOLYBDENUM COFACTOR CYTIDYLYLTRANSFERASE"/>
    <property type="match status" value="1"/>
</dbReference>
<dbReference type="EMBL" id="MJIC01000010">
    <property type="protein sequence ID" value="OFI35313.1"/>
    <property type="molecule type" value="Genomic_DNA"/>
</dbReference>
<keyword evidence="4" id="KW-1185">Reference proteome</keyword>
<gene>
    <name evidence="3" type="ORF">BFC17_17430</name>
</gene>
<reference evidence="3 4" key="1">
    <citation type="submission" date="2016-09" db="EMBL/GenBank/DDBJ databases">
        <title>Alteromonas lipolytica, a new species isolated from sea water.</title>
        <authorList>
            <person name="Wu Y.-H."/>
            <person name="Cheng H."/>
            <person name="Xu X.-W."/>
        </authorList>
    </citation>
    <scope>NUCLEOTIDE SEQUENCE [LARGE SCALE GENOMIC DNA]</scope>
    <source>
        <strain evidence="3 4">JW12</strain>
    </source>
</reference>
<dbReference type="Gene3D" id="3.90.550.10">
    <property type="entry name" value="Spore Coat Polysaccharide Biosynthesis Protein SpsA, Chain A"/>
    <property type="match status" value="1"/>
</dbReference>
<dbReference type="Pfam" id="PF12804">
    <property type="entry name" value="NTP_transf_3"/>
    <property type="match status" value="1"/>
</dbReference>
<organism evidence="3 4">
    <name type="scientific">Alteromonas lipolytica</name>
    <dbReference type="NCBI Taxonomy" id="1856405"/>
    <lineage>
        <taxon>Bacteria</taxon>
        <taxon>Pseudomonadati</taxon>
        <taxon>Pseudomonadota</taxon>
        <taxon>Gammaproteobacteria</taxon>
        <taxon>Alteromonadales</taxon>
        <taxon>Alteromonadaceae</taxon>
        <taxon>Alteromonas/Salinimonas group</taxon>
        <taxon>Alteromonas</taxon>
    </lineage>
</organism>
<comment type="caution">
    <text evidence="3">The sequence shown here is derived from an EMBL/GenBank/DDBJ whole genome shotgun (WGS) entry which is preliminary data.</text>
</comment>
<evidence type="ECO:0000313" key="3">
    <source>
        <dbReference type="EMBL" id="OFI35313.1"/>
    </source>
</evidence>
<sequence>MSNQPSFDINVAVLAAGRASRYGGNKLLATPPGHSSPLVCQVINTCKQAGLTNITLYTGYWHEALEQALPASVSQHFVENWQQGIAASLNTAAARAEAAGQPLLIALGDHADLNCSHLHKLVANFHQRQVITATQCAGIITPPVIFPVHELPLLAALKGDSGAGKILKTMVKSAPERIQLVAVEKLTDIDCPADWHKLD</sequence>
<dbReference type="SUPFAM" id="SSF53448">
    <property type="entry name" value="Nucleotide-diphospho-sugar transferases"/>
    <property type="match status" value="1"/>
</dbReference>
<dbReference type="PANTHER" id="PTHR43777">
    <property type="entry name" value="MOLYBDENUM COFACTOR CYTIDYLYLTRANSFERASE"/>
    <property type="match status" value="1"/>
</dbReference>
<feature type="domain" description="MobA-like NTP transferase" evidence="2">
    <location>
        <begin position="12"/>
        <end position="170"/>
    </location>
</feature>
<dbReference type="RefSeq" id="WP_070176231.1">
    <property type="nucleotide sequence ID" value="NZ_BMJR01000001.1"/>
</dbReference>